<dbReference type="InterPro" id="IPR036259">
    <property type="entry name" value="MFS_trans_sf"/>
</dbReference>
<comment type="caution">
    <text evidence="5">The sequence shown here is derived from an EMBL/GenBank/DDBJ whole genome shotgun (WGS) entry which is preliminary data.</text>
</comment>
<sequence>MSYLMTHQVNTQIPGASGGGHATLKTRCGKELLQIPFRINRESHYSKMGVQPRQQHGNCARTMGNDSGSEEGKEYHTPHMPSIDVSKMSGESQDLEPAHHQEQIDLSQPPDWGYGWVCVICVFLINTHTWGLNSSYGVFLAHYLDSSVYPGATYLEFAFIGGLSISQALLLSPIATAAIRVCGTRIVLLIGIFFETLSLIGASHSTQVWQLFLSQGICFGWGMGFQFVASVGIIPQWFSKRRGLANGIVTSGSGFGGLVYSLAANAMIQNLGLAWTFRVLAILQFTVNIVCAILVKDRNNQVKPTQRAFDYRLLKRYEYLLFLGWGFFSMLGYIVVLFSLPNYARSIGLSAKQGSVVGAVLNLGQGLGRPAIGHISDAAGHINMAGFTTLFCGFTVAPVGAEVVDLVDLPSALSITWLVLVLPTSFSEPIGLGIRQKSGNIYLYAQIFAGCMYLAAALCMWFLRGWKIAELTGRDKGEHLAINIEQNSGDEKSAALEKLPSPGGSGDGREKVTMWRGMVMWKYV</sequence>
<proteinExistence type="inferred from homology"/>
<dbReference type="Pfam" id="PF07690">
    <property type="entry name" value="MFS_1"/>
    <property type="match status" value="1"/>
</dbReference>
<keyword evidence="4" id="KW-0812">Transmembrane</keyword>
<dbReference type="InterPro" id="IPR011701">
    <property type="entry name" value="MFS"/>
</dbReference>
<feature type="transmembrane region" description="Helical" evidence="4">
    <location>
        <begin position="152"/>
        <end position="171"/>
    </location>
</feature>
<feature type="region of interest" description="Disordered" evidence="3">
    <location>
        <begin position="491"/>
        <end position="510"/>
    </location>
</feature>
<dbReference type="GO" id="GO:0016020">
    <property type="term" value="C:membrane"/>
    <property type="evidence" value="ECO:0007669"/>
    <property type="project" value="UniProtKB-SubCell"/>
</dbReference>
<protein>
    <submittedName>
        <fullName evidence="5">Uncharacterized protein</fullName>
    </submittedName>
</protein>
<feature type="transmembrane region" description="Helical" evidence="4">
    <location>
        <begin position="113"/>
        <end position="132"/>
    </location>
</feature>
<evidence type="ECO:0000313" key="6">
    <source>
        <dbReference type="Proteomes" id="UP000698800"/>
    </source>
</evidence>
<feature type="transmembrane region" description="Helical" evidence="4">
    <location>
        <begin position="208"/>
        <end position="231"/>
    </location>
</feature>
<name>A0A9P8I859_9PEZI</name>
<feature type="transmembrane region" description="Helical" evidence="4">
    <location>
        <begin position="275"/>
        <end position="296"/>
    </location>
</feature>
<feature type="transmembrane region" description="Helical" evidence="4">
    <location>
        <begin position="317"/>
        <end position="340"/>
    </location>
</feature>
<feature type="transmembrane region" description="Helical" evidence="4">
    <location>
        <begin position="441"/>
        <end position="463"/>
    </location>
</feature>
<evidence type="ECO:0000256" key="1">
    <source>
        <dbReference type="ARBA" id="ARBA00004141"/>
    </source>
</evidence>
<evidence type="ECO:0000256" key="4">
    <source>
        <dbReference type="SAM" id="Phobius"/>
    </source>
</evidence>
<reference evidence="5" key="1">
    <citation type="submission" date="2021-03" db="EMBL/GenBank/DDBJ databases">
        <title>Comparative genomics and phylogenomic investigation of the class Geoglossomycetes provide insights into ecological specialization and systematics.</title>
        <authorList>
            <person name="Melie T."/>
            <person name="Pirro S."/>
            <person name="Miller A.N."/>
            <person name="Quandt A."/>
        </authorList>
    </citation>
    <scope>NUCLEOTIDE SEQUENCE</scope>
    <source>
        <strain evidence="5">GBOQ0MN5Z8</strain>
    </source>
</reference>
<dbReference type="PANTHER" id="PTHR11360:SF315">
    <property type="entry name" value="TRANSPORTER MCH2-RELATED"/>
    <property type="match status" value="1"/>
</dbReference>
<dbReference type="InterPro" id="IPR050327">
    <property type="entry name" value="Proton-linked_MCT"/>
</dbReference>
<organism evidence="5 6">
    <name type="scientific">Glutinoglossum americanum</name>
    <dbReference type="NCBI Taxonomy" id="1670608"/>
    <lineage>
        <taxon>Eukaryota</taxon>
        <taxon>Fungi</taxon>
        <taxon>Dikarya</taxon>
        <taxon>Ascomycota</taxon>
        <taxon>Pezizomycotina</taxon>
        <taxon>Geoglossomycetes</taxon>
        <taxon>Geoglossales</taxon>
        <taxon>Geoglossaceae</taxon>
        <taxon>Glutinoglossum</taxon>
    </lineage>
</organism>
<dbReference type="PANTHER" id="PTHR11360">
    <property type="entry name" value="MONOCARBOXYLATE TRANSPORTER"/>
    <property type="match status" value="1"/>
</dbReference>
<evidence type="ECO:0000313" key="5">
    <source>
        <dbReference type="EMBL" id="KAH0545019.1"/>
    </source>
</evidence>
<dbReference type="Proteomes" id="UP000698800">
    <property type="component" value="Unassembled WGS sequence"/>
</dbReference>
<comment type="similarity">
    <text evidence="2">Belongs to the major facilitator superfamily. Monocarboxylate porter (TC 2.A.1.13) family.</text>
</comment>
<evidence type="ECO:0000256" key="2">
    <source>
        <dbReference type="ARBA" id="ARBA00006727"/>
    </source>
</evidence>
<dbReference type="CDD" id="cd17352">
    <property type="entry name" value="MFS_MCT_SLC16"/>
    <property type="match status" value="1"/>
</dbReference>
<feature type="transmembrane region" description="Helical" evidence="4">
    <location>
        <begin position="183"/>
        <end position="202"/>
    </location>
</feature>
<dbReference type="EMBL" id="JAGHQL010000011">
    <property type="protein sequence ID" value="KAH0545019.1"/>
    <property type="molecule type" value="Genomic_DNA"/>
</dbReference>
<dbReference type="Gene3D" id="1.20.1250.20">
    <property type="entry name" value="MFS general substrate transporter like domains"/>
    <property type="match status" value="2"/>
</dbReference>
<keyword evidence="4" id="KW-0472">Membrane</keyword>
<evidence type="ECO:0000256" key="3">
    <source>
        <dbReference type="SAM" id="MobiDB-lite"/>
    </source>
</evidence>
<dbReference type="SUPFAM" id="SSF103473">
    <property type="entry name" value="MFS general substrate transporter"/>
    <property type="match status" value="1"/>
</dbReference>
<feature type="transmembrane region" description="Helical" evidence="4">
    <location>
        <begin position="243"/>
        <end position="263"/>
    </location>
</feature>
<accession>A0A9P8I859</accession>
<feature type="transmembrane region" description="Helical" evidence="4">
    <location>
        <begin position="415"/>
        <end position="434"/>
    </location>
</feature>
<dbReference type="GO" id="GO:0022857">
    <property type="term" value="F:transmembrane transporter activity"/>
    <property type="evidence" value="ECO:0007669"/>
    <property type="project" value="InterPro"/>
</dbReference>
<comment type="subcellular location">
    <subcellularLocation>
        <location evidence="1">Membrane</location>
        <topology evidence="1">Multi-pass membrane protein</topology>
    </subcellularLocation>
</comment>
<gene>
    <name evidence="5" type="ORF">FGG08_000945</name>
</gene>
<feature type="region of interest" description="Disordered" evidence="3">
    <location>
        <begin position="48"/>
        <end position="102"/>
    </location>
</feature>
<dbReference type="OrthoDB" id="2213137at2759"/>
<keyword evidence="6" id="KW-1185">Reference proteome</keyword>
<dbReference type="AlphaFoldDB" id="A0A9P8I859"/>
<keyword evidence="4" id="KW-1133">Transmembrane helix</keyword>